<organism evidence="3 4">
    <name type="scientific">Ophiocordyceps unilateralis</name>
    <name type="common">Zombie-ant fungus</name>
    <name type="synonym">Torrubia unilateralis</name>
    <dbReference type="NCBI Taxonomy" id="268505"/>
    <lineage>
        <taxon>Eukaryota</taxon>
        <taxon>Fungi</taxon>
        <taxon>Dikarya</taxon>
        <taxon>Ascomycota</taxon>
        <taxon>Pezizomycotina</taxon>
        <taxon>Sordariomycetes</taxon>
        <taxon>Hypocreomycetidae</taxon>
        <taxon>Hypocreales</taxon>
        <taxon>Ophiocordycipitaceae</taxon>
        <taxon>Ophiocordyceps</taxon>
    </lineage>
</organism>
<feature type="region of interest" description="Disordered" evidence="1">
    <location>
        <begin position="39"/>
        <end position="58"/>
    </location>
</feature>
<feature type="region of interest" description="Disordered" evidence="1">
    <location>
        <begin position="555"/>
        <end position="612"/>
    </location>
</feature>
<sequence>MRHHWATVTCQVAFYLLLWTTYTSADGAEPAMQVAPNGDGFSAVFPPESPGTEPSSQTARAALFARGKDDKSGETSSAFSEEPTPSTSGTQRKFYEAKPPGPYHGSTVHLTLKTGRGGPGRNEIDKWRQHVIREGFQNPLHRNPPPRLRSWPGRMSSSLISHIRSGTQSASGMVLALVGRGAHQPALQDPSFSGGRGSPHSLDHTVLRGSPGLRVVVTVGLYNPEHAAPPVPDSTRLIPPPEPTGCGKDGTPLYQWWFHWNSHANDKSLRTNATKPFQLIPKKGGFFLPLPGSIGSYYEHCGPTEFKGRESGFPPRLLDFPGALGSTWHFAPLEESSSSSSDLTLVGGTCSPPDYLPESELGQRQELLNMIQFMNSYPGLPLVRRAGNLMYDILLMVVGDVPKAMKAVHQGCDGVIAHYLMTLAPHFVQILLRMWHQMLKQSTRRKRDHYSINETEATGWLCNWLAFDVPTFYELEESLPNGLYVDCNSSDDLTPRGEFLGSRVRSLTLGNYTRDQLCGLMSSTYKLSRESGINTVSSIYVDCGASNLASLNEKSSAVDDDDYDDNNDHYHDENDGRDIAPGGPSPKIGSLSSKDDKSLTPNSQGGKPGHDNGCSTISELELGFQLDSKENSASKDSIYVSFGDFNHQLVVKNPWSGFHNWLQLDLKAMFGTKKTITFEDLRQINFWSVRNEDMQDGWGFQGIKLKAKCFGSGITWETDKYQRINEWMHRPNDIAKARVWQGVIEPHDWIDYPHIRSCPIFDKLEFSFFPGPHSDGSGDISYLYFPYWGRHDVRFTGEQGWQSWQTIDLKQVFHEPEVSLQAIHELAIKQYHVGDADNHGWDIPSTSRELGLGKFNNITPQVRYNIWGGHITYSYWNDSVDHLKDWVLLSDCARFDRLEVLLGISGSLMGGTKHSLWVTFDKDRHHSAPEQMITSEGAKDFTYRKSIDLQKMFGTKYVWMQDITWFRIFAKPDGKRPDQWKVTKVFFKGRCADDHSKVYLHDEHDKIEDWFDSSFDPPHKDVTRDVSSHYWRLDSNTEEFVQHHTHDGSEF</sequence>
<evidence type="ECO:0000313" key="3">
    <source>
        <dbReference type="EMBL" id="PFH59610.1"/>
    </source>
</evidence>
<evidence type="ECO:0000256" key="2">
    <source>
        <dbReference type="SAM" id="SignalP"/>
    </source>
</evidence>
<protein>
    <recommendedName>
        <fullName evidence="5">Enterotoxin</fullName>
    </recommendedName>
</protein>
<dbReference type="OrthoDB" id="4921576at2759"/>
<feature type="signal peptide" evidence="2">
    <location>
        <begin position="1"/>
        <end position="25"/>
    </location>
</feature>
<feature type="compositionally biased region" description="Polar residues" evidence="1">
    <location>
        <begin position="74"/>
        <end position="91"/>
    </location>
</feature>
<keyword evidence="2" id="KW-0732">Signal</keyword>
<dbReference type="AlphaFoldDB" id="A0A2A9PFF2"/>
<dbReference type="EMBL" id="LAZP02000186">
    <property type="protein sequence ID" value="PFH59610.1"/>
    <property type="molecule type" value="Genomic_DNA"/>
</dbReference>
<feature type="compositionally biased region" description="Basic and acidic residues" evidence="1">
    <location>
        <begin position="566"/>
        <end position="578"/>
    </location>
</feature>
<dbReference type="Proteomes" id="UP000037136">
    <property type="component" value="Unassembled WGS sequence"/>
</dbReference>
<keyword evidence="4" id="KW-1185">Reference proteome</keyword>
<reference evidence="3 4" key="2">
    <citation type="journal article" date="2017" name="Sci. Rep.">
        <title>Ant-infecting Ophiocordyceps genomes reveal a high diversity of potential behavioral manipulation genes and a possible major role for enterotoxins.</title>
        <authorList>
            <person name="de Bekker C."/>
            <person name="Ohm R.A."/>
            <person name="Evans H.C."/>
            <person name="Brachmann A."/>
            <person name="Hughes D.P."/>
        </authorList>
    </citation>
    <scope>NUCLEOTIDE SEQUENCE [LARGE SCALE GENOMIC DNA]</scope>
    <source>
        <strain evidence="3 4">SC16a</strain>
    </source>
</reference>
<reference evidence="3 4" key="1">
    <citation type="journal article" date="2015" name="BMC Genomics">
        <title>Gene expression during zombie ant biting behavior reflects the complexity underlying fungal parasitic behavioral manipulation.</title>
        <authorList>
            <person name="de Bekker C."/>
            <person name="Ohm R.A."/>
            <person name="Loreto R.G."/>
            <person name="Sebastian A."/>
            <person name="Albert I."/>
            <person name="Merrow M."/>
            <person name="Brachmann A."/>
            <person name="Hughes D.P."/>
        </authorList>
    </citation>
    <scope>NUCLEOTIDE SEQUENCE [LARGE SCALE GENOMIC DNA]</scope>
    <source>
        <strain evidence="3 4">SC16a</strain>
    </source>
</reference>
<evidence type="ECO:0000313" key="4">
    <source>
        <dbReference type="Proteomes" id="UP000037136"/>
    </source>
</evidence>
<feature type="chain" id="PRO_5012382954" description="Enterotoxin" evidence="2">
    <location>
        <begin position="26"/>
        <end position="1051"/>
    </location>
</feature>
<name>A0A2A9PFF2_OPHUN</name>
<dbReference type="STRING" id="268505.A0A2A9PFF2"/>
<gene>
    <name evidence="3" type="ORF">XA68_12097</name>
</gene>
<accession>A0A2A9PFF2</accession>
<feature type="region of interest" description="Disordered" evidence="1">
    <location>
        <begin position="65"/>
        <end position="123"/>
    </location>
</feature>
<evidence type="ECO:0000256" key="1">
    <source>
        <dbReference type="SAM" id="MobiDB-lite"/>
    </source>
</evidence>
<proteinExistence type="predicted"/>
<comment type="caution">
    <text evidence="3">The sequence shown here is derived from an EMBL/GenBank/DDBJ whole genome shotgun (WGS) entry which is preliminary data.</text>
</comment>
<evidence type="ECO:0008006" key="5">
    <source>
        <dbReference type="Google" id="ProtNLM"/>
    </source>
</evidence>